<evidence type="ECO:0000313" key="2">
    <source>
        <dbReference type="EMBL" id="SEH76163.1"/>
    </source>
</evidence>
<dbReference type="STRING" id="1159016.SAMN02927937_01275"/>
<gene>
    <name evidence="2" type="ORF">SAMN02927937_01275</name>
</gene>
<dbReference type="AlphaFoldDB" id="A0A1H6KKJ4"/>
<proteinExistence type="predicted"/>
<dbReference type="EMBL" id="FNXE01000014">
    <property type="protein sequence ID" value="SEH76163.1"/>
    <property type="molecule type" value="Genomic_DNA"/>
</dbReference>
<dbReference type="Proteomes" id="UP000199634">
    <property type="component" value="Unassembled WGS sequence"/>
</dbReference>
<organism evidence="2 3">
    <name type="scientific">Paenimyroides marinum</name>
    <dbReference type="NCBI Taxonomy" id="1159016"/>
    <lineage>
        <taxon>Bacteria</taxon>
        <taxon>Pseudomonadati</taxon>
        <taxon>Bacteroidota</taxon>
        <taxon>Flavobacteriia</taxon>
        <taxon>Flavobacteriales</taxon>
        <taxon>Flavobacteriaceae</taxon>
        <taxon>Paenimyroides</taxon>
    </lineage>
</organism>
<keyword evidence="3" id="KW-1185">Reference proteome</keyword>
<feature type="chain" id="PRO_5011691360" description="DUF4468 domain-containing protein" evidence="1">
    <location>
        <begin position="23"/>
        <end position="207"/>
    </location>
</feature>
<evidence type="ECO:0000256" key="1">
    <source>
        <dbReference type="SAM" id="SignalP"/>
    </source>
</evidence>
<evidence type="ECO:0008006" key="4">
    <source>
        <dbReference type="Google" id="ProtNLM"/>
    </source>
</evidence>
<evidence type="ECO:0000313" key="3">
    <source>
        <dbReference type="Proteomes" id="UP000199634"/>
    </source>
</evidence>
<sequence>MKTVRLFCLMLLFTTTSFRINAQINQDQMDTINTTFSVEINADNTLEELTQIEKMLKEQYNTTVTFEDVKIDTNKIVALRMKLVNKNQSFMKTIDNGNLPIDPFRIIINEKENQNWVSIDDESNTFGFDFFGKKQSDLFEPFSERFPERNINFDDFNAHFGQLLKQMEATNKRFEEMYKQLENDPEAKKEIINNEDGSTTTIISKKG</sequence>
<accession>A0A1H6KKJ4</accession>
<reference evidence="2 3" key="1">
    <citation type="submission" date="2016-10" db="EMBL/GenBank/DDBJ databases">
        <authorList>
            <person name="de Groot N.N."/>
        </authorList>
    </citation>
    <scope>NUCLEOTIDE SEQUENCE [LARGE SCALE GENOMIC DNA]</scope>
    <source>
        <strain evidence="2 3">CGMCC 1.10825</strain>
    </source>
</reference>
<name>A0A1H6KKJ4_9FLAO</name>
<protein>
    <recommendedName>
        <fullName evidence="4">DUF4468 domain-containing protein</fullName>
    </recommendedName>
</protein>
<feature type="signal peptide" evidence="1">
    <location>
        <begin position="1"/>
        <end position="22"/>
    </location>
</feature>
<keyword evidence="1" id="KW-0732">Signal</keyword>